<feature type="domain" description="SAM-dependent MTase RsmB/NOP-type" evidence="5">
    <location>
        <begin position="104"/>
        <end position="369"/>
    </location>
</feature>
<dbReference type="InterPro" id="IPR001678">
    <property type="entry name" value="MeTrfase_RsmB-F_NOP2_dom"/>
</dbReference>
<reference evidence="7" key="3">
    <citation type="submission" date="2020-03" db="EMBL/GenBank/DDBJ databases">
        <title>Sequencing and Assembly of Multiple Reported Metal-Biooxidizing Members of the Extremely Thermoacidophilic Archaeal Family Sulfolobaceae.</title>
        <authorList>
            <person name="Counts J.A."/>
            <person name="Kelly R.M."/>
        </authorList>
    </citation>
    <scope>NUCLEOTIDE SEQUENCE [LARGE SCALE GENOMIC DNA]</scope>
    <source>
        <strain evidence="7">HO1-1</strain>
    </source>
</reference>
<evidence type="ECO:0000256" key="1">
    <source>
        <dbReference type="ARBA" id="ARBA00022603"/>
    </source>
</evidence>
<dbReference type="STRING" id="1293036.GCA_001315825_01431"/>
<evidence type="ECO:0000256" key="3">
    <source>
        <dbReference type="ARBA" id="ARBA00022691"/>
    </source>
</evidence>
<dbReference type="OrthoDB" id="14725at2157"/>
<name>A0A2U9IRX0_9CREN</name>
<dbReference type="RefSeq" id="WP_110368844.1">
    <property type="nucleotide sequence ID" value="NZ_CP029287.2"/>
</dbReference>
<dbReference type="GO" id="GO:0001510">
    <property type="term" value="P:RNA methylation"/>
    <property type="evidence" value="ECO:0007669"/>
    <property type="project" value="InterPro"/>
</dbReference>
<proteinExistence type="predicted"/>
<evidence type="ECO:0000313" key="7">
    <source>
        <dbReference type="Proteomes" id="UP000247586"/>
    </source>
</evidence>
<gene>
    <name evidence="6" type="ORF">DFR87_02645</name>
</gene>
<evidence type="ECO:0000256" key="2">
    <source>
        <dbReference type="ARBA" id="ARBA00022679"/>
    </source>
</evidence>
<dbReference type="CDD" id="cd02440">
    <property type="entry name" value="AdoMet_MTases"/>
    <property type="match status" value="1"/>
</dbReference>
<dbReference type="AlphaFoldDB" id="A0A2U9IRX0"/>
<evidence type="ECO:0000256" key="4">
    <source>
        <dbReference type="ARBA" id="ARBA00022884"/>
    </source>
</evidence>
<dbReference type="PRINTS" id="PR02008">
    <property type="entry name" value="RCMTFAMILY"/>
</dbReference>
<dbReference type="SUPFAM" id="SSF53335">
    <property type="entry name" value="S-adenosyl-L-methionine-dependent methyltransferases"/>
    <property type="match status" value="1"/>
</dbReference>
<keyword evidence="3" id="KW-0949">S-adenosyl-L-methionine</keyword>
<organism evidence="6 7">
    <name type="scientific">Metallosphaera hakonensis JCM 8857 = DSM 7519</name>
    <dbReference type="NCBI Taxonomy" id="1293036"/>
    <lineage>
        <taxon>Archaea</taxon>
        <taxon>Thermoproteota</taxon>
        <taxon>Thermoprotei</taxon>
        <taxon>Sulfolobales</taxon>
        <taxon>Sulfolobaceae</taxon>
        <taxon>Metallosphaera</taxon>
    </lineage>
</organism>
<reference evidence="7" key="2">
    <citation type="submission" date="2020-03" db="EMBL/GenBank/DDBJ databases">
        <title>Complete Genome Sequences of Extremely Thermoacidophilic, Metal-Mobilizing Type-Strain Members of the Archaeal Family Sulfolobaceae: Acidianus brierleyi DSM-1651T, Acidianus sulfidivorans DSM-18786T, Metallosphaera hakonensis DSM-7519T, and Metallosphaera prunae DSM-10039T.</title>
        <authorList>
            <person name="Counts J.A."/>
            <person name="Kelly R.M."/>
        </authorList>
    </citation>
    <scope>NUCLEOTIDE SEQUENCE [LARGE SCALE GENOMIC DNA]</scope>
    <source>
        <strain evidence="7">HO1-1</strain>
    </source>
</reference>
<dbReference type="GO" id="GO:0008173">
    <property type="term" value="F:RNA methyltransferase activity"/>
    <property type="evidence" value="ECO:0007669"/>
    <property type="project" value="InterPro"/>
</dbReference>
<sequence>MKIPSPADEKDICKEIIVRALGNLDKLSVEASFNNAVRNFRERPEGCFELYQRVLWSLPHVNRVFPGLQVKSREAVDLALLVGPDPFSLPKWIIDRIKPLLGENGLSNILKRKTWVRINTLRGCREATINKISERNYKFKVDDDVDFLLEWISPKISSTKEFRNGLLIPQDKSSVFVIRALDPKPGETILEIGSAPGTKTSLIQQFTENQAYVIGVDTSSHRIEVERKLLKRWGVKNVDLVLADGANVSLRNVDKILIDAPCTNSGTINVDPSIPLRLTKEELMKLKRIQKEILKNAMTQEVPVVYSTCSLFPEEGELQVESYSDLLVKLTDDPRHMGYRKSKVWMRVMRTYPHVDFSEGFFIAKIDPSRKN</sequence>
<keyword evidence="2" id="KW-0808">Transferase</keyword>
<keyword evidence="7" id="KW-1185">Reference proteome</keyword>
<evidence type="ECO:0000259" key="5">
    <source>
        <dbReference type="PROSITE" id="PS51686"/>
    </source>
</evidence>
<dbReference type="Gene3D" id="3.40.50.150">
    <property type="entry name" value="Vaccinia Virus protein VP39"/>
    <property type="match status" value="1"/>
</dbReference>
<dbReference type="Pfam" id="PF01189">
    <property type="entry name" value="Methyltr_RsmB-F"/>
    <property type="match status" value="1"/>
</dbReference>
<keyword evidence="4" id="KW-0694">RNA-binding</keyword>
<dbReference type="PROSITE" id="PS51686">
    <property type="entry name" value="SAM_MT_RSMB_NOP"/>
    <property type="match status" value="1"/>
</dbReference>
<reference evidence="6 7" key="1">
    <citation type="submission" date="2018-05" db="EMBL/GenBank/DDBJ databases">
        <title>Complete Genome Sequences of Extremely Thermoacidophilic, Metal-Mobilizing Type-Strain Members of the Archaeal Family Sulfolobaceae: Acidianus brierleyi DSM-1651T, Acidianus sulfidivorans DSM-18786T, Metallosphaera hakonensis DSM-7519T, and Metallosphaera prunae DSM-10039T.</title>
        <authorList>
            <person name="Counts J.A."/>
            <person name="Kelly R.M."/>
        </authorList>
    </citation>
    <scope>NUCLEOTIDE SEQUENCE [LARGE SCALE GENOMIC DNA]</scope>
    <source>
        <strain evidence="6 7">HO1-1</strain>
    </source>
</reference>
<dbReference type="InterPro" id="IPR049560">
    <property type="entry name" value="MeTrfase_RsmB-F_NOP2_cat"/>
</dbReference>
<dbReference type="PANTHER" id="PTHR22807:SF70">
    <property type="entry name" value="TRNA_RRNA CYTOSINE-C5-METHYLASE, NOL1_NOP2_SUN FAMILY, FUSED TO N-TERMINAL NUSB REGULATOR DOMAIN"/>
    <property type="match status" value="1"/>
</dbReference>
<dbReference type="Proteomes" id="UP000247586">
    <property type="component" value="Chromosome"/>
</dbReference>
<protein>
    <submittedName>
        <fullName evidence="6">Fmu (Sun) domain-containing protein</fullName>
    </submittedName>
</protein>
<dbReference type="GO" id="GO:0003723">
    <property type="term" value="F:RNA binding"/>
    <property type="evidence" value="ECO:0007669"/>
    <property type="project" value="UniProtKB-KW"/>
</dbReference>
<dbReference type="PANTHER" id="PTHR22807">
    <property type="entry name" value="NOP2 YEAST -RELATED NOL1/NOP2/FMU SUN DOMAIN-CONTAINING"/>
    <property type="match status" value="1"/>
</dbReference>
<dbReference type="EMBL" id="CP029287">
    <property type="protein sequence ID" value="AWR98766.1"/>
    <property type="molecule type" value="Genomic_DNA"/>
</dbReference>
<evidence type="ECO:0000313" key="6">
    <source>
        <dbReference type="EMBL" id="AWR98766.1"/>
    </source>
</evidence>
<dbReference type="GeneID" id="36834205"/>
<keyword evidence="1" id="KW-0489">Methyltransferase</keyword>
<dbReference type="KEGG" id="mhk:DFR87_02645"/>
<dbReference type="InterPro" id="IPR029063">
    <property type="entry name" value="SAM-dependent_MTases_sf"/>
</dbReference>
<accession>A0A2U9IRX0</accession>
<dbReference type="InterPro" id="IPR023267">
    <property type="entry name" value="RCMT"/>
</dbReference>